<evidence type="ECO:0000256" key="1">
    <source>
        <dbReference type="SAM" id="MobiDB-lite"/>
    </source>
</evidence>
<keyword evidence="3" id="KW-1185">Reference proteome</keyword>
<feature type="region of interest" description="Disordered" evidence="1">
    <location>
        <begin position="37"/>
        <end position="86"/>
    </location>
</feature>
<evidence type="ECO:0000313" key="2">
    <source>
        <dbReference type="EMBL" id="CAL1595375.1"/>
    </source>
</evidence>
<gene>
    <name evidence="2" type="ORF">KC01_LOCUS24186</name>
</gene>
<accession>A0AAV2L2S9</accession>
<evidence type="ECO:0000313" key="3">
    <source>
        <dbReference type="Proteomes" id="UP001497482"/>
    </source>
</evidence>
<dbReference type="EMBL" id="OZ035842">
    <property type="protein sequence ID" value="CAL1595375.1"/>
    <property type="molecule type" value="Genomic_DNA"/>
</dbReference>
<reference evidence="2 3" key="1">
    <citation type="submission" date="2024-04" db="EMBL/GenBank/DDBJ databases">
        <authorList>
            <person name="Waldvogel A.-M."/>
            <person name="Schoenle A."/>
        </authorList>
    </citation>
    <scope>NUCLEOTIDE SEQUENCE [LARGE SCALE GENOMIC DNA]</scope>
</reference>
<dbReference type="AlphaFoldDB" id="A0AAV2L2S9"/>
<name>A0AAV2L2S9_KNICA</name>
<dbReference type="Proteomes" id="UP001497482">
    <property type="component" value="Chromosome 20"/>
</dbReference>
<protein>
    <submittedName>
        <fullName evidence="2">Uncharacterized protein</fullName>
    </submittedName>
</protein>
<organism evidence="2 3">
    <name type="scientific">Knipowitschia caucasica</name>
    <name type="common">Caucasian dwarf goby</name>
    <name type="synonym">Pomatoschistus caucasicus</name>
    <dbReference type="NCBI Taxonomy" id="637954"/>
    <lineage>
        <taxon>Eukaryota</taxon>
        <taxon>Metazoa</taxon>
        <taxon>Chordata</taxon>
        <taxon>Craniata</taxon>
        <taxon>Vertebrata</taxon>
        <taxon>Euteleostomi</taxon>
        <taxon>Actinopterygii</taxon>
        <taxon>Neopterygii</taxon>
        <taxon>Teleostei</taxon>
        <taxon>Neoteleostei</taxon>
        <taxon>Acanthomorphata</taxon>
        <taxon>Gobiaria</taxon>
        <taxon>Gobiiformes</taxon>
        <taxon>Gobioidei</taxon>
        <taxon>Gobiidae</taxon>
        <taxon>Gobiinae</taxon>
        <taxon>Knipowitschia</taxon>
    </lineage>
</organism>
<proteinExistence type="predicted"/>
<feature type="compositionally biased region" description="Polar residues" evidence="1">
    <location>
        <begin position="75"/>
        <end position="86"/>
    </location>
</feature>
<sequence>MLFFCPLSPMCRRPLCRVCFACKAGCRCCPPKQGTVRDMGEAGHSEGPTTAPPAWPPLLSSTSHYSSPIRDQDPMAQSNSGSNRPL</sequence>